<evidence type="ECO:0000313" key="11">
    <source>
        <dbReference type="EMBL" id="GGE60270.1"/>
    </source>
</evidence>
<dbReference type="InterPro" id="IPR001867">
    <property type="entry name" value="OmpR/PhoB-type_DNA-bd"/>
</dbReference>
<dbReference type="InterPro" id="IPR011006">
    <property type="entry name" value="CheY-like_superfamily"/>
</dbReference>
<evidence type="ECO:0000256" key="1">
    <source>
        <dbReference type="ARBA" id="ARBA00004496"/>
    </source>
</evidence>
<reference evidence="11" key="2">
    <citation type="submission" date="2020-09" db="EMBL/GenBank/DDBJ databases">
        <authorList>
            <person name="Sun Q."/>
            <person name="Zhou Y."/>
        </authorList>
    </citation>
    <scope>NUCLEOTIDE SEQUENCE</scope>
    <source>
        <strain evidence="11">CGMCC 1.12698</strain>
    </source>
</reference>
<dbReference type="Proteomes" id="UP000605259">
    <property type="component" value="Unassembled WGS sequence"/>
</dbReference>
<dbReference type="Gene3D" id="1.10.10.10">
    <property type="entry name" value="Winged helix-like DNA-binding domain superfamily/Winged helix DNA-binding domain"/>
    <property type="match status" value="1"/>
</dbReference>
<keyword evidence="4" id="KW-0805">Transcription regulation</keyword>
<evidence type="ECO:0000313" key="12">
    <source>
        <dbReference type="Proteomes" id="UP000605259"/>
    </source>
</evidence>
<keyword evidence="2 7" id="KW-0597">Phosphoprotein</keyword>
<feature type="modified residue" description="4-aspartylphosphate" evidence="7">
    <location>
        <position position="55"/>
    </location>
</feature>
<protein>
    <submittedName>
        <fullName evidence="11">DNA-binding response regulator</fullName>
    </submittedName>
</protein>
<dbReference type="SUPFAM" id="SSF52172">
    <property type="entry name" value="CheY-like"/>
    <property type="match status" value="1"/>
</dbReference>
<dbReference type="PROSITE" id="PS50110">
    <property type="entry name" value="RESPONSE_REGULATORY"/>
    <property type="match status" value="1"/>
</dbReference>
<dbReference type="GO" id="GO:0006355">
    <property type="term" value="P:regulation of DNA-templated transcription"/>
    <property type="evidence" value="ECO:0007669"/>
    <property type="project" value="InterPro"/>
</dbReference>
<dbReference type="SMART" id="SM00862">
    <property type="entry name" value="Trans_reg_C"/>
    <property type="match status" value="1"/>
</dbReference>
<dbReference type="GO" id="GO:0000976">
    <property type="term" value="F:transcription cis-regulatory region binding"/>
    <property type="evidence" value="ECO:0007669"/>
    <property type="project" value="TreeGrafter"/>
</dbReference>
<dbReference type="Pfam" id="PF00486">
    <property type="entry name" value="Trans_reg_C"/>
    <property type="match status" value="1"/>
</dbReference>
<dbReference type="GO" id="GO:0005829">
    <property type="term" value="C:cytosol"/>
    <property type="evidence" value="ECO:0007669"/>
    <property type="project" value="TreeGrafter"/>
</dbReference>
<organism evidence="11 12">
    <name type="scientific">Priestia taiwanensis</name>
    <dbReference type="NCBI Taxonomy" id="1347902"/>
    <lineage>
        <taxon>Bacteria</taxon>
        <taxon>Bacillati</taxon>
        <taxon>Bacillota</taxon>
        <taxon>Bacilli</taxon>
        <taxon>Bacillales</taxon>
        <taxon>Bacillaceae</taxon>
        <taxon>Priestia</taxon>
    </lineage>
</organism>
<evidence type="ECO:0000256" key="3">
    <source>
        <dbReference type="ARBA" id="ARBA00023012"/>
    </source>
</evidence>
<accession>A0A917EM32</accession>
<evidence type="ECO:0000259" key="9">
    <source>
        <dbReference type="PROSITE" id="PS50110"/>
    </source>
</evidence>
<dbReference type="AlphaFoldDB" id="A0A917EM32"/>
<dbReference type="CDD" id="cd00383">
    <property type="entry name" value="trans_reg_C"/>
    <property type="match status" value="1"/>
</dbReference>
<dbReference type="InterPro" id="IPR039420">
    <property type="entry name" value="WalR-like"/>
</dbReference>
<dbReference type="RefSeq" id="WP_188387157.1">
    <property type="nucleotide sequence ID" value="NZ_BMFK01000001.1"/>
</dbReference>
<dbReference type="Gene3D" id="3.40.50.2300">
    <property type="match status" value="1"/>
</dbReference>
<keyword evidence="3" id="KW-0902">Two-component regulatory system</keyword>
<reference evidence="11" key="1">
    <citation type="journal article" date="2014" name="Int. J. Syst. Evol. Microbiol.">
        <title>Complete genome sequence of Corynebacterium casei LMG S-19264T (=DSM 44701T), isolated from a smear-ripened cheese.</title>
        <authorList>
            <consortium name="US DOE Joint Genome Institute (JGI-PGF)"/>
            <person name="Walter F."/>
            <person name="Albersmeier A."/>
            <person name="Kalinowski J."/>
            <person name="Ruckert C."/>
        </authorList>
    </citation>
    <scope>NUCLEOTIDE SEQUENCE</scope>
    <source>
        <strain evidence="11">CGMCC 1.12698</strain>
    </source>
</reference>
<dbReference type="Gene3D" id="6.10.250.690">
    <property type="match status" value="1"/>
</dbReference>
<evidence type="ECO:0000256" key="7">
    <source>
        <dbReference type="PROSITE-ProRule" id="PRU00169"/>
    </source>
</evidence>
<evidence type="ECO:0000259" key="10">
    <source>
        <dbReference type="PROSITE" id="PS51755"/>
    </source>
</evidence>
<dbReference type="CDD" id="cd17574">
    <property type="entry name" value="REC_OmpR"/>
    <property type="match status" value="1"/>
</dbReference>
<dbReference type="InterPro" id="IPR001789">
    <property type="entry name" value="Sig_transdc_resp-reg_receiver"/>
</dbReference>
<feature type="domain" description="OmpR/PhoB-type" evidence="10">
    <location>
        <begin position="133"/>
        <end position="231"/>
    </location>
</feature>
<proteinExistence type="predicted"/>
<dbReference type="PROSITE" id="PS51755">
    <property type="entry name" value="OMPR_PHOB"/>
    <property type="match status" value="1"/>
</dbReference>
<sequence>MKHISTVLIVDDDPDIRNLISIYLKNEGYHLLQAENGEKAWELIQKESVQCIILDMMMPKMDGVQFLMKLRQESMIPVIYVTAKSEDMDKITGLSLGADDYVTKPFNPLELVARVKTNIRRYTHSTPIVQQAESYIEIGHLSINTDRHQVFIDQEEIVLTRREFDILALLAKNRSIVFSTDRIYEAVWKEEAISSQNTVMVHIRKIREKIAAVTPTKYIETVWGVGYKIEKE</sequence>
<dbReference type="PANTHER" id="PTHR48111:SF2">
    <property type="entry name" value="RESPONSE REGULATOR SAER"/>
    <property type="match status" value="1"/>
</dbReference>
<dbReference type="Pfam" id="PF00072">
    <property type="entry name" value="Response_reg"/>
    <property type="match status" value="1"/>
</dbReference>
<feature type="DNA-binding region" description="OmpR/PhoB-type" evidence="8">
    <location>
        <begin position="133"/>
        <end position="231"/>
    </location>
</feature>
<evidence type="ECO:0000256" key="4">
    <source>
        <dbReference type="ARBA" id="ARBA00023015"/>
    </source>
</evidence>
<dbReference type="InterPro" id="IPR036388">
    <property type="entry name" value="WH-like_DNA-bd_sf"/>
</dbReference>
<dbReference type="SMART" id="SM00448">
    <property type="entry name" value="REC"/>
    <property type="match status" value="1"/>
</dbReference>
<name>A0A917EM32_9BACI</name>
<evidence type="ECO:0000256" key="8">
    <source>
        <dbReference type="PROSITE-ProRule" id="PRU01091"/>
    </source>
</evidence>
<dbReference type="FunFam" id="3.40.50.2300:FF:000001">
    <property type="entry name" value="DNA-binding response regulator PhoB"/>
    <property type="match status" value="1"/>
</dbReference>
<comment type="subcellular location">
    <subcellularLocation>
        <location evidence="1">Cytoplasm</location>
    </subcellularLocation>
</comment>
<evidence type="ECO:0000256" key="2">
    <source>
        <dbReference type="ARBA" id="ARBA00022553"/>
    </source>
</evidence>
<gene>
    <name evidence="11" type="ORF">GCM10007140_08300</name>
</gene>
<evidence type="ECO:0000256" key="5">
    <source>
        <dbReference type="ARBA" id="ARBA00023125"/>
    </source>
</evidence>
<dbReference type="EMBL" id="BMFK01000001">
    <property type="protein sequence ID" value="GGE60270.1"/>
    <property type="molecule type" value="Genomic_DNA"/>
</dbReference>
<dbReference type="GO" id="GO:0032993">
    <property type="term" value="C:protein-DNA complex"/>
    <property type="evidence" value="ECO:0007669"/>
    <property type="project" value="TreeGrafter"/>
</dbReference>
<keyword evidence="12" id="KW-1185">Reference proteome</keyword>
<keyword evidence="6" id="KW-0804">Transcription</keyword>
<dbReference type="FunFam" id="1.10.10.10:FF:000018">
    <property type="entry name" value="DNA-binding response regulator ResD"/>
    <property type="match status" value="1"/>
</dbReference>
<feature type="domain" description="Response regulatory" evidence="9">
    <location>
        <begin position="6"/>
        <end position="119"/>
    </location>
</feature>
<evidence type="ECO:0000256" key="6">
    <source>
        <dbReference type="ARBA" id="ARBA00023163"/>
    </source>
</evidence>
<comment type="caution">
    <text evidence="11">The sequence shown here is derived from an EMBL/GenBank/DDBJ whole genome shotgun (WGS) entry which is preliminary data.</text>
</comment>
<dbReference type="PANTHER" id="PTHR48111">
    <property type="entry name" value="REGULATOR OF RPOS"/>
    <property type="match status" value="1"/>
</dbReference>
<keyword evidence="5 8" id="KW-0238">DNA-binding</keyword>
<dbReference type="GO" id="GO:0000156">
    <property type="term" value="F:phosphorelay response regulator activity"/>
    <property type="evidence" value="ECO:0007669"/>
    <property type="project" value="TreeGrafter"/>
</dbReference>